<evidence type="ECO:0000313" key="3">
    <source>
        <dbReference type="Proteomes" id="UP000193067"/>
    </source>
</evidence>
<dbReference type="AlphaFoldDB" id="A0A1Y2J043"/>
<organism evidence="2 3">
    <name type="scientific">Trametes coccinea (strain BRFM310)</name>
    <name type="common">Pycnoporus coccineus</name>
    <dbReference type="NCBI Taxonomy" id="1353009"/>
    <lineage>
        <taxon>Eukaryota</taxon>
        <taxon>Fungi</taxon>
        <taxon>Dikarya</taxon>
        <taxon>Basidiomycota</taxon>
        <taxon>Agaricomycotina</taxon>
        <taxon>Agaricomycetes</taxon>
        <taxon>Polyporales</taxon>
        <taxon>Polyporaceae</taxon>
        <taxon>Trametes</taxon>
    </lineage>
</organism>
<feature type="compositionally biased region" description="Polar residues" evidence="1">
    <location>
        <begin position="50"/>
        <end position="59"/>
    </location>
</feature>
<evidence type="ECO:0000313" key="2">
    <source>
        <dbReference type="EMBL" id="OSD06760.1"/>
    </source>
</evidence>
<dbReference type="OrthoDB" id="3012298at2759"/>
<accession>A0A1Y2J043</accession>
<feature type="region of interest" description="Disordered" evidence="1">
    <location>
        <begin position="1"/>
        <end position="64"/>
    </location>
</feature>
<proteinExistence type="predicted"/>
<dbReference type="Proteomes" id="UP000193067">
    <property type="component" value="Unassembled WGS sequence"/>
</dbReference>
<protein>
    <submittedName>
        <fullName evidence="2">Glycoside hydrolase family 18 protein</fullName>
    </submittedName>
</protein>
<gene>
    <name evidence="2" type="ORF">PYCCODRAFT_1463928</name>
</gene>
<sequence length="335" mass="35502">MSANFTEGSATSTGGLTSASMTSADNGTSSPSPISTDPPPIETPEMTCPLPSNSTTSGDDGSADVPYGSTPAFVIYTHRTSGNAPVLPLAADMKGYTVVYRSRISHDIGARHAIKEDYNSAGISVIVSAFGATNVPTPHDPVDTANTMAQWVLDHELDGIDVDYEDFAGMKLGDGKTEKWVITFTQTLRQKLPKGHYLLTHAPVAPWLSAAWSSSGGYLTVDEEVGSLIDWYNVQFYNQGPGMYETCDGLLNTAGTQFPGSALNEIASAGVPLNKLVIGKIANTTDGNNGCIAPQTLAQCFALLQMLESCFGRYVIYPDADAKMIQTVRGPAFPL</sequence>
<dbReference type="PROSITE" id="PS01095">
    <property type="entry name" value="GH18_1"/>
    <property type="match status" value="1"/>
</dbReference>
<dbReference type="InterPro" id="IPR017853">
    <property type="entry name" value="GH"/>
</dbReference>
<dbReference type="SUPFAM" id="SSF51445">
    <property type="entry name" value="(Trans)glycosidases"/>
    <property type="match status" value="1"/>
</dbReference>
<dbReference type="CDD" id="cd00598">
    <property type="entry name" value="GH18_chitinase-like"/>
    <property type="match status" value="1"/>
</dbReference>
<name>A0A1Y2J043_TRAC3</name>
<feature type="compositionally biased region" description="Low complexity" evidence="1">
    <location>
        <begin position="1"/>
        <end position="35"/>
    </location>
</feature>
<keyword evidence="3" id="KW-1185">Reference proteome</keyword>
<evidence type="ECO:0000256" key="1">
    <source>
        <dbReference type="SAM" id="MobiDB-lite"/>
    </source>
</evidence>
<reference evidence="2 3" key="1">
    <citation type="journal article" date="2015" name="Biotechnol. Biofuels">
        <title>Enhanced degradation of softwood versus hardwood by the white-rot fungus Pycnoporus coccineus.</title>
        <authorList>
            <person name="Couturier M."/>
            <person name="Navarro D."/>
            <person name="Chevret D."/>
            <person name="Henrissat B."/>
            <person name="Piumi F."/>
            <person name="Ruiz-Duenas F.J."/>
            <person name="Martinez A.T."/>
            <person name="Grigoriev I.V."/>
            <person name="Riley R."/>
            <person name="Lipzen A."/>
            <person name="Berrin J.G."/>
            <person name="Master E.R."/>
            <person name="Rosso M.N."/>
        </authorList>
    </citation>
    <scope>NUCLEOTIDE SEQUENCE [LARGE SCALE GENOMIC DNA]</scope>
    <source>
        <strain evidence="2 3">BRFM310</strain>
    </source>
</reference>
<dbReference type="EMBL" id="KZ084089">
    <property type="protein sequence ID" value="OSD06760.1"/>
    <property type="molecule type" value="Genomic_DNA"/>
</dbReference>
<keyword evidence="2" id="KW-0378">Hydrolase</keyword>
<dbReference type="InterPro" id="IPR001579">
    <property type="entry name" value="Glyco_hydro_18_chit_AS"/>
</dbReference>
<dbReference type="Gene3D" id="3.20.20.80">
    <property type="entry name" value="Glycosidases"/>
    <property type="match status" value="1"/>
</dbReference>
<dbReference type="GO" id="GO:0004553">
    <property type="term" value="F:hydrolase activity, hydrolyzing O-glycosyl compounds"/>
    <property type="evidence" value="ECO:0007669"/>
    <property type="project" value="InterPro"/>
</dbReference>
<dbReference type="GO" id="GO:0005975">
    <property type="term" value="P:carbohydrate metabolic process"/>
    <property type="evidence" value="ECO:0007669"/>
    <property type="project" value="InterPro"/>
</dbReference>